<evidence type="ECO:0000313" key="2">
    <source>
        <dbReference type="Proteomes" id="UP001178461"/>
    </source>
</evidence>
<accession>A0AA35P1L5</accession>
<organism evidence="1 2">
    <name type="scientific">Podarcis lilfordi</name>
    <name type="common">Lilford's wall lizard</name>
    <dbReference type="NCBI Taxonomy" id="74358"/>
    <lineage>
        <taxon>Eukaryota</taxon>
        <taxon>Metazoa</taxon>
        <taxon>Chordata</taxon>
        <taxon>Craniata</taxon>
        <taxon>Vertebrata</taxon>
        <taxon>Euteleostomi</taxon>
        <taxon>Lepidosauria</taxon>
        <taxon>Squamata</taxon>
        <taxon>Bifurcata</taxon>
        <taxon>Unidentata</taxon>
        <taxon>Episquamata</taxon>
        <taxon>Laterata</taxon>
        <taxon>Lacertibaenia</taxon>
        <taxon>Lacertidae</taxon>
        <taxon>Podarcis</taxon>
    </lineage>
</organism>
<name>A0AA35P1L5_9SAUR</name>
<proteinExistence type="predicted"/>
<dbReference type="EMBL" id="OX395129">
    <property type="protein sequence ID" value="CAI5771669.1"/>
    <property type="molecule type" value="Genomic_DNA"/>
</dbReference>
<sequence>MVPHSLVILAIKVNLFGIEEPKLQTAMVQAQHVFTILVEGQGKNNASQQLHNNCATYPFTETKRRTLFPVLKQSRFHTFFHQLLPLNPSTLQLHQVNIDLGFMGTAQVCEADVAEITPLISHLAISSSSQGTRCDFAMPKLFKVTVADFQWYNTFQDSFLPCSLNICGVVQRYSQGIAGDDN</sequence>
<evidence type="ECO:0000313" key="1">
    <source>
        <dbReference type="EMBL" id="CAI5771669.1"/>
    </source>
</evidence>
<protein>
    <submittedName>
        <fullName evidence="1">Uncharacterized protein</fullName>
    </submittedName>
</protein>
<reference evidence="1" key="1">
    <citation type="submission" date="2022-12" db="EMBL/GenBank/DDBJ databases">
        <authorList>
            <person name="Alioto T."/>
            <person name="Alioto T."/>
            <person name="Gomez Garrido J."/>
        </authorList>
    </citation>
    <scope>NUCLEOTIDE SEQUENCE</scope>
</reference>
<dbReference type="AlphaFoldDB" id="A0AA35P1L5"/>
<keyword evidence="2" id="KW-1185">Reference proteome</keyword>
<gene>
    <name evidence="1" type="ORF">PODLI_1B011181</name>
</gene>
<dbReference type="Proteomes" id="UP001178461">
    <property type="component" value="Chromosome 4"/>
</dbReference>